<sequence length="215" mass="23773">MVQAPQTPTATEAQHRMQISFAADAFVAWRGVGRGVAGGAWRGVGRGVAEAEAGFFAEIGGTTMVTPGKRVWASNARLSSYTSVALLLSSPSGLDRNASRWDNARLDDDRRWLWSRLRCGFGQTLSHSAEGAGFSALRCTRVTWQPWHTCMETTSPGADSTSWCRVHFEHMAAWHTWQKCARRKRWKDLLHVWHARGNVAVKFNDDDEGGGIDVA</sequence>
<protein>
    <submittedName>
        <fullName evidence="1">Uncharacterized protein</fullName>
    </submittedName>
</protein>
<evidence type="ECO:0000313" key="1">
    <source>
        <dbReference type="EMBL" id="ETV84599.1"/>
    </source>
</evidence>
<accession>W4H022</accession>
<gene>
    <name evidence="1" type="ORF">H257_03765</name>
</gene>
<dbReference type="RefSeq" id="XP_009826291.1">
    <property type="nucleotide sequence ID" value="XM_009827989.1"/>
</dbReference>
<dbReference type="EMBL" id="KI913119">
    <property type="protein sequence ID" value="ETV84599.1"/>
    <property type="molecule type" value="Genomic_DNA"/>
</dbReference>
<name>W4H022_APHAT</name>
<dbReference type="AlphaFoldDB" id="W4H022"/>
<reference evidence="1" key="1">
    <citation type="submission" date="2013-12" db="EMBL/GenBank/DDBJ databases">
        <title>The Genome Sequence of Aphanomyces astaci APO3.</title>
        <authorList>
            <consortium name="The Broad Institute Genomics Platform"/>
            <person name="Russ C."/>
            <person name="Tyler B."/>
            <person name="van West P."/>
            <person name="Dieguez-Uribeondo J."/>
            <person name="Young S.K."/>
            <person name="Zeng Q."/>
            <person name="Gargeya S."/>
            <person name="Fitzgerald M."/>
            <person name="Abouelleil A."/>
            <person name="Alvarado L."/>
            <person name="Chapman S.B."/>
            <person name="Gainer-Dewar J."/>
            <person name="Goldberg J."/>
            <person name="Griggs A."/>
            <person name="Gujja S."/>
            <person name="Hansen M."/>
            <person name="Howarth C."/>
            <person name="Imamovic A."/>
            <person name="Ireland A."/>
            <person name="Larimer J."/>
            <person name="McCowan C."/>
            <person name="Murphy C."/>
            <person name="Pearson M."/>
            <person name="Poon T.W."/>
            <person name="Priest M."/>
            <person name="Roberts A."/>
            <person name="Saif S."/>
            <person name="Shea T."/>
            <person name="Sykes S."/>
            <person name="Wortman J."/>
            <person name="Nusbaum C."/>
            <person name="Birren B."/>
        </authorList>
    </citation>
    <scope>NUCLEOTIDE SEQUENCE [LARGE SCALE GENOMIC DNA]</scope>
    <source>
        <strain evidence="1">APO3</strain>
    </source>
</reference>
<dbReference type="GeneID" id="20805761"/>
<proteinExistence type="predicted"/>
<dbReference type="VEuPathDB" id="FungiDB:H257_03765"/>
<organism evidence="1">
    <name type="scientific">Aphanomyces astaci</name>
    <name type="common">Crayfish plague agent</name>
    <dbReference type="NCBI Taxonomy" id="112090"/>
    <lineage>
        <taxon>Eukaryota</taxon>
        <taxon>Sar</taxon>
        <taxon>Stramenopiles</taxon>
        <taxon>Oomycota</taxon>
        <taxon>Saprolegniomycetes</taxon>
        <taxon>Saprolegniales</taxon>
        <taxon>Verrucalvaceae</taxon>
        <taxon>Aphanomyces</taxon>
    </lineage>
</organism>